<dbReference type="InterPro" id="IPR012340">
    <property type="entry name" value="NA-bd_OB-fold"/>
</dbReference>
<keyword evidence="5" id="KW-0479">Metal-binding</keyword>
<keyword evidence="3 13" id="KW-0436">Ligase</keyword>
<evidence type="ECO:0000256" key="5">
    <source>
        <dbReference type="ARBA" id="ARBA00022723"/>
    </source>
</evidence>
<dbReference type="InterPro" id="IPR036420">
    <property type="entry name" value="BRCT_dom_sf"/>
</dbReference>
<dbReference type="PANTHER" id="PTHR41317:SF1">
    <property type="entry name" value="PD-(D_E)XK NUCLEASE FAMILY TRANSPOSASE"/>
    <property type="match status" value="1"/>
</dbReference>
<keyword evidence="9" id="KW-0520">NAD</keyword>
<evidence type="ECO:0000256" key="3">
    <source>
        <dbReference type="ARBA" id="ARBA00022598"/>
    </source>
</evidence>
<dbReference type="PROSITE" id="PS01055">
    <property type="entry name" value="DNA_LIGASE_N1"/>
    <property type="match status" value="1"/>
</dbReference>
<dbReference type="SMART" id="SM00292">
    <property type="entry name" value="BRCT"/>
    <property type="match status" value="1"/>
</dbReference>
<keyword evidence="14" id="KW-1185">Reference proteome</keyword>
<comment type="catalytic activity">
    <reaction evidence="11">
        <text>NAD(+) + (deoxyribonucleotide)n-3'-hydroxyl + 5'-phospho-(deoxyribonucleotide)m = (deoxyribonucleotide)n+m + AMP + beta-nicotinamide D-nucleotide.</text>
        <dbReference type="EC" id="6.5.1.2"/>
    </reaction>
</comment>
<dbReference type="InterPro" id="IPR010106">
    <property type="entry name" value="RpnA"/>
</dbReference>
<evidence type="ECO:0000256" key="6">
    <source>
        <dbReference type="ARBA" id="ARBA00022763"/>
    </source>
</evidence>
<keyword evidence="8" id="KW-0460">Magnesium</keyword>
<feature type="domain" description="BRCT" evidence="12">
    <location>
        <begin position="496"/>
        <end position="572"/>
    </location>
</feature>
<protein>
    <recommendedName>
        <fullName evidence="2">DNA ligase (NAD(+))</fullName>
        <ecNumber evidence="2">6.5.1.2</ecNumber>
    </recommendedName>
</protein>
<evidence type="ECO:0000313" key="14">
    <source>
        <dbReference type="Proteomes" id="UP000887116"/>
    </source>
</evidence>
<gene>
    <name evidence="13" type="primary">ligA</name>
    <name evidence="13" type="ORF">TNCT_142811</name>
</gene>
<dbReference type="Pfam" id="PF01653">
    <property type="entry name" value="DNA_ligase_aden"/>
    <property type="match status" value="1"/>
</dbReference>
<evidence type="ECO:0000256" key="10">
    <source>
        <dbReference type="ARBA" id="ARBA00023204"/>
    </source>
</evidence>
<dbReference type="InterPro" id="IPR013839">
    <property type="entry name" value="DNAligase_adenylation"/>
</dbReference>
<evidence type="ECO:0000313" key="13">
    <source>
        <dbReference type="EMBL" id="GFR25787.1"/>
    </source>
</evidence>
<dbReference type="CDD" id="cd17748">
    <property type="entry name" value="BRCT_DNA_ligase_like"/>
    <property type="match status" value="1"/>
</dbReference>
<comment type="cofactor">
    <cofactor evidence="1">
        <name>Mg(2+)</name>
        <dbReference type="ChEBI" id="CHEBI:18420"/>
    </cofactor>
</comment>
<evidence type="ECO:0000256" key="9">
    <source>
        <dbReference type="ARBA" id="ARBA00023027"/>
    </source>
</evidence>
<dbReference type="PROSITE" id="PS50172">
    <property type="entry name" value="BRCT"/>
    <property type="match status" value="1"/>
</dbReference>
<dbReference type="GO" id="GO:0006260">
    <property type="term" value="P:DNA replication"/>
    <property type="evidence" value="ECO:0007669"/>
    <property type="project" value="UniProtKB-KW"/>
</dbReference>
<dbReference type="GO" id="GO:0006281">
    <property type="term" value="P:DNA repair"/>
    <property type="evidence" value="ECO:0007669"/>
    <property type="project" value="UniProtKB-KW"/>
</dbReference>
<dbReference type="HAMAP" id="MF_01588">
    <property type="entry name" value="DNA_ligase_A"/>
    <property type="match status" value="1"/>
</dbReference>
<dbReference type="Gene3D" id="3.30.470.30">
    <property type="entry name" value="DNA ligase/mRNA capping enzyme"/>
    <property type="match status" value="1"/>
</dbReference>
<dbReference type="InterPro" id="IPR010994">
    <property type="entry name" value="RuvA_2-like"/>
</dbReference>
<dbReference type="NCBIfam" id="TIGR00575">
    <property type="entry name" value="dnlj"/>
    <property type="match status" value="1"/>
</dbReference>
<dbReference type="InterPro" id="IPR018239">
    <property type="entry name" value="DNA_ligase_AS"/>
</dbReference>
<dbReference type="NCBIfam" id="NF005932">
    <property type="entry name" value="PRK07956.1"/>
    <property type="match status" value="1"/>
</dbReference>
<dbReference type="NCBIfam" id="TIGR01784">
    <property type="entry name" value="T_den_put_tspse"/>
    <property type="match status" value="1"/>
</dbReference>
<evidence type="ECO:0000259" key="12">
    <source>
        <dbReference type="PROSITE" id="PS50172"/>
    </source>
</evidence>
<dbReference type="InterPro" id="IPR001679">
    <property type="entry name" value="DNA_ligase"/>
</dbReference>
<dbReference type="Gene3D" id="2.40.50.140">
    <property type="entry name" value="Nucleic acid-binding proteins"/>
    <property type="match status" value="1"/>
</dbReference>
<proteinExistence type="inferred from homology"/>
<dbReference type="Gene3D" id="3.40.50.10190">
    <property type="entry name" value="BRCT domain"/>
    <property type="match status" value="1"/>
</dbReference>
<evidence type="ECO:0000256" key="7">
    <source>
        <dbReference type="ARBA" id="ARBA00022833"/>
    </source>
</evidence>
<dbReference type="OrthoDB" id="19145at2759"/>
<reference evidence="13" key="1">
    <citation type="submission" date="2020-07" db="EMBL/GenBank/DDBJ databases">
        <title>Multicomponent nature underlies the extraordinary mechanical properties of spider dragline silk.</title>
        <authorList>
            <person name="Kono N."/>
            <person name="Nakamura H."/>
            <person name="Mori M."/>
            <person name="Yoshida Y."/>
            <person name="Ohtoshi R."/>
            <person name="Malay A.D."/>
            <person name="Moran D.A.P."/>
            <person name="Tomita M."/>
            <person name="Numata K."/>
            <person name="Arakawa K."/>
        </authorList>
    </citation>
    <scope>NUCLEOTIDE SEQUENCE</scope>
</reference>
<dbReference type="SUPFAM" id="SSF56091">
    <property type="entry name" value="DNA ligase/mRNA capping enzyme, catalytic domain"/>
    <property type="match status" value="1"/>
</dbReference>
<dbReference type="SMART" id="SM00532">
    <property type="entry name" value="LIGANc"/>
    <property type="match status" value="1"/>
</dbReference>
<evidence type="ECO:0000256" key="8">
    <source>
        <dbReference type="ARBA" id="ARBA00022842"/>
    </source>
</evidence>
<dbReference type="PROSITE" id="PS01056">
    <property type="entry name" value="DNA_LIGASE_N2"/>
    <property type="match status" value="1"/>
</dbReference>
<organism evidence="13 14">
    <name type="scientific">Trichonephila clavata</name>
    <name type="common">Joro spider</name>
    <name type="synonym">Nephila clavata</name>
    <dbReference type="NCBI Taxonomy" id="2740835"/>
    <lineage>
        <taxon>Eukaryota</taxon>
        <taxon>Metazoa</taxon>
        <taxon>Ecdysozoa</taxon>
        <taxon>Arthropoda</taxon>
        <taxon>Chelicerata</taxon>
        <taxon>Arachnida</taxon>
        <taxon>Araneae</taxon>
        <taxon>Araneomorphae</taxon>
        <taxon>Entelegynae</taxon>
        <taxon>Araneoidea</taxon>
        <taxon>Nephilidae</taxon>
        <taxon>Trichonephila</taxon>
    </lineage>
</organism>
<evidence type="ECO:0000256" key="1">
    <source>
        <dbReference type="ARBA" id="ARBA00001946"/>
    </source>
</evidence>
<dbReference type="InterPro" id="IPR004150">
    <property type="entry name" value="NAD_DNA_ligase_OB"/>
</dbReference>
<accession>A0A8X6HKX7</accession>
<dbReference type="Pfam" id="PF12784">
    <property type="entry name" value="PDDEXK_2"/>
    <property type="match status" value="1"/>
</dbReference>
<dbReference type="GO" id="GO:0046872">
    <property type="term" value="F:metal ion binding"/>
    <property type="evidence" value="ECO:0007669"/>
    <property type="project" value="UniProtKB-KW"/>
</dbReference>
<dbReference type="FunFam" id="2.40.50.140:FF:000012">
    <property type="entry name" value="DNA ligase"/>
    <property type="match status" value="1"/>
</dbReference>
<keyword evidence="4" id="KW-0235">DNA replication</keyword>
<dbReference type="AlphaFoldDB" id="A0A8X6HKX7"/>
<dbReference type="EMBL" id="BMAO01028576">
    <property type="protein sequence ID" value="GFR25787.1"/>
    <property type="molecule type" value="Genomic_DNA"/>
</dbReference>
<keyword evidence="7" id="KW-0862">Zinc</keyword>
<dbReference type="GO" id="GO:0003911">
    <property type="term" value="F:DNA ligase (NAD+) activity"/>
    <property type="evidence" value="ECO:0007669"/>
    <property type="project" value="UniProtKB-EC"/>
</dbReference>
<dbReference type="Pfam" id="PF12826">
    <property type="entry name" value="HHH_2"/>
    <property type="match status" value="1"/>
</dbReference>
<comment type="caution">
    <text evidence="13">The sequence shown here is derived from an EMBL/GenBank/DDBJ whole genome shotgun (WGS) entry which is preliminary data.</text>
</comment>
<dbReference type="InterPro" id="IPR001357">
    <property type="entry name" value="BRCT_dom"/>
</dbReference>
<sequence length="868" mass="98289">MTENTLKLQKEIKHHNELYYRKNKPEITDAEYDELVKKADIQTVGASPDERFSEVQHVVPMLSLANAYTKKEVKEFLAKSRELLNIDELEIMCELKIDGLAFTAIYEDGLLIKAATRGNGLVGEDVTHNVATIAELPKFLQGVQGRLEIRGEVYIRSDDFLKLNNEFANPRNLAAGSLRQLNPEVTARRPLKYFAYSLIGGTEKTQLEVLNKLKEFGFCINEHQCLVKNVDEMLKFYNRIYDNRHELGYDVDGVVYKVNNLQLQDRLGNTNKAPRWAIAHKFPAAHGKTKIEKISVQVGRTGQLTPVAQLAPINIGGVIVTRANLHNKDEIERKDIREGDVVVVARAGDVIPKIIDVDKSARSRNAPKFVFPNTCPECNSDLDDWERCTGENFCPAQQIGNRKTITLEKFISSLGIRLVGPRAAKILANHYKSYDGWYEVMAQLPYDREAPDKLMIIGVGEETITSLEEFFSDEDNAEMVNDLASQLKIESVSTNTSSSPFNGKTVVFTGKLSKMERNEAQALMESLGGIVSSSVSPKTDFLVVGEKPGSKYKKAVELGTLAMALSKFLNPKLDLTFKKVFGTEKNKNILIHFLNDILGFTGIDTIQEVEFLSTYMDPEVASDKQSIVDVLCKDSSGFRYVIEMQLARDRGFEKRAQLYAAKAYSRQVGKGGEYIDLKTVFFIAISDNTLFPEEVEYISTHNIRDIKTNGHYLKDFQFVFIELPKFAKNKVEQLESTIERWCFFFKYAEDTTDEDLRDIAEKSPIIKLAYDELDKFRWNEKDLIAYEERIMDLRKEEGILAQKLDDATEKGIKIGHEKGREEGEKRAKIAVAREMLADKMDINTIAKFTGLHISEIEKLCSEIANDTL</sequence>
<keyword evidence="10" id="KW-0234">DNA repair</keyword>
<dbReference type="Proteomes" id="UP000887116">
    <property type="component" value="Unassembled WGS sequence"/>
</dbReference>
<dbReference type="PANTHER" id="PTHR41317">
    <property type="entry name" value="PD-(D_E)XK NUCLEASE FAMILY TRANSPOSASE"/>
    <property type="match status" value="1"/>
</dbReference>
<dbReference type="SUPFAM" id="SSF47781">
    <property type="entry name" value="RuvA domain 2-like"/>
    <property type="match status" value="1"/>
</dbReference>
<dbReference type="SUPFAM" id="SSF50249">
    <property type="entry name" value="Nucleic acid-binding proteins"/>
    <property type="match status" value="1"/>
</dbReference>
<evidence type="ECO:0000256" key="2">
    <source>
        <dbReference type="ARBA" id="ARBA00012722"/>
    </source>
</evidence>
<evidence type="ECO:0000256" key="4">
    <source>
        <dbReference type="ARBA" id="ARBA00022705"/>
    </source>
</evidence>
<evidence type="ECO:0000256" key="11">
    <source>
        <dbReference type="ARBA" id="ARBA00034005"/>
    </source>
</evidence>
<dbReference type="Pfam" id="PF03120">
    <property type="entry name" value="OB_DNA_ligase"/>
    <property type="match status" value="1"/>
</dbReference>
<dbReference type="Pfam" id="PF00533">
    <property type="entry name" value="BRCT"/>
    <property type="match status" value="1"/>
</dbReference>
<keyword evidence="6" id="KW-0227">DNA damage</keyword>
<dbReference type="InterPro" id="IPR041663">
    <property type="entry name" value="DisA/LigA_HHH"/>
</dbReference>
<dbReference type="Gene3D" id="1.10.150.20">
    <property type="entry name" value="5' to 3' exonuclease, C-terminal subdomain"/>
    <property type="match status" value="1"/>
</dbReference>
<dbReference type="SUPFAM" id="SSF52113">
    <property type="entry name" value="BRCT domain"/>
    <property type="match status" value="1"/>
</dbReference>
<dbReference type="CDD" id="cd00114">
    <property type="entry name" value="LIGANc"/>
    <property type="match status" value="1"/>
</dbReference>
<dbReference type="InterPro" id="IPR013840">
    <property type="entry name" value="DNAligase_N"/>
</dbReference>
<name>A0A8X6HKX7_TRICU</name>
<dbReference type="Gene3D" id="1.10.287.610">
    <property type="entry name" value="Helix hairpin bin"/>
    <property type="match status" value="1"/>
</dbReference>
<dbReference type="InterPro" id="IPR033136">
    <property type="entry name" value="DNA_ligase_CS"/>
</dbReference>
<dbReference type="EC" id="6.5.1.2" evidence="2"/>